<feature type="region of interest" description="Disordered" evidence="3">
    <location>
        <begin position="114"/>
        <end position="179"/>
    </location>
</feature>
<dbReference type="InterPro" id="IPR019734">
    <property type="entry name" value="TPR_rpt"/>
</dbReference>
<reference evidence="4 5" key="1">
    <citation type="journal article" date="2013" name="Int. J. Syst. Evol. Microbiol.">
        <title>Hoeflea suaedae sp. nov., an endophytic bacterium isolated from the root of the halophyte Suaeda maritima.</title>
        <authorList>
            <person name="Chung E.J."/>
            <person name="Park J.A."/>
            <person name="Pramanik P."/>
            <person name="Bibi F."/>
            <person name="Jeon C.O."/>
            <person name="Chung Y.R."/>
        </authorList>
    </citation>
    <scope>NUCLEOTIDE SEQUENCE [LARGE SCALE GENOMIC DNA]</scope>
    <source>
        <strain evidence="4 5">YC6898</strain>
    </source>
</reference>
<comment type="caution">
    <text evidence="4">The sequence shown here is derived from an EMBL/GenBank/DDBJ whole genome shotgun (WGS) entry which is preliminary data.</text>
</comment>
<comment type="subcellular location">
    <subcellularLocation>
        <location evidence="1">Periplasm</location>
    </subcellularLocation>
</comment>
<gene>
    <name evidence="4" type="primary">ybgF</name>
    <name evidence="1" type="synonym">cpoB</name>
    <name evidence="4" type="ORF">E2A64_15560</name>
</gene>
<dbReference type="AlphaFoldDB" id="A0A4R5PJ22"/>
<evidence type="ECO:0000256" key="1">
    <source>
        <dbReference type="HAMAP-Rule" id="MF_02066"/>
    </source>
</evidence>
<dbReference type="EMBL" id="SMSI01000003">
    <property type="protein sequence ID" value="TDH35246.1"/>
    <property type="molecule type" value="Genomic_DNA"/>
</dbReference>
<dbReference type="SUPFAM" id="SSF48452">
    <property type="entry name" value="TPR-like"/>
    <property type="match status" value="1"/>
</dbReference>
<dbReference type="InterPro" id="IPR014162">
    <property type="entry name" value="CpoB_C"/>
</dbReference>
<evidence type="ECO:0000256" key="3">
    <source>
        <dbReference type="SAM" id="MobiDB-lite"/>
    </source>
</evidence>
<dbReference type="InterPro" id="IPR034706">
    <property type="entry name" value="CpoB"/>
</dbReference>
<accession>A0A4R5PJ22</accession>
<keyword evidence="2" id="KW-0802">TPR repeat</keyword>
<feature type="compositionally biased region" description="Polar residues" evidence="3">
    <location>
        <begin position="169"/>
        <end position="179"/>
    </location>
</feature>
<dbReference type="GO" id="GO:0030288">
    <property type="term" value="C:outer membrane-bounded periplasmic space"/>
    <property type="evidence" value="ECO:0007669"/>
    <property type="project" value="UniProtKB-UniRule"/>
</dbReference>
<dbReference type="Pfam" id="PF13432">
    <property type="entry name" value="TPR_16"/>
    <property type="match status" value="1"/>
</dbReference>
<organism evidence="4 5">
    <name type="scientific">Pseudohoeflea suaedae</name>
    <dbReference type="NCBI Taxonomy" id="877384"/>
    <lineage>
        <taxon>Bacteria</taxon>
        <taxon>Pseudomonadati</taxon>
        <taxon>Pseudomonadota</taxon>
        <taxon>Alphaproteobacteria</taxon>
        <taxon>Hyphomicrobiales</taxon>
        <taxon>Rhizobiaceae</taxon>
        <taxon>Pseudohoeflea</taxon>
    </lineage>
</organism>
<keyword evidence="1" id="KW-0132">Cell division</keyword>
<feature type="chain" id="PRO_5021053257" description="Cell division coordinator CpoB" evidence="1">
    <location>
        <begin position="18"/>
        <end position="306"/>
    </location>
</feature>
<dbReference type="OrthoDB" id="7185608at2"/>
<name>A0A4R5PJ22_9HYPH</name>
<evidence type="ECO:0000256" key="2">
    <source>
        <dbReference type="PROSITE-ProRule" id="PRU00339"/>
    </source>
</evidence>
<dbReference type="Proteomes" id="UP000295131">
    <property type="component" value="Unassembled WGS sequence"/>
</dbReference>
<dbReference type="InterPro" id="IPR011990">
    <property type="entry name" value="TPR-like_helical_dom_sf"/>
</dbReference>
<evidence type="ECO:0000313" key="5">
    <source>
        <dbReference type="Proteomes" id="UP000295131"/>
    </source>
</evidence>
<dbReference type="Pfam" id="PF13174">
    <property type="entry name" value="TPR_6"/>
    <property type="match status" value="1"/>
</dbReference>
<sequence length="306" mass="33113" precursor="true">MGVLAAMLAGTMATAQAAPLWSKLPLLGEARSTEHVVKVQSADETYRVGQLEEQVRQLNGKIEELGFQLLQMEERMRQMQEDNEFRFQQLEGGGGNGDRTDAGPALQNPAVTEEVPMDSASTETLPGVEGSATASTTPNQQLGAPERTLGSITFDQDGNPVASNAEEVPSNNATQTAALNNPGDLYQAGYSHMLAGDYQLAEQVFRDFVDIYPDDGQAPNAMFWLGEAQFSQGRYNDAAQTFLDAHNKFPQAEKGADTMLKLGMSLAALDKREPACATYRQTLTNYPGATQAVRAKVQQEQLKASC</sequence>
<comment type="similarity">
    <text evidence="1">Belongs to the CpoB family.</text>
</comment>
<dbReference type="GO" id="GO:0043093">
    <property type="term" value="P:FtsZ-dependent cytokinesis"/>
    <property type="evidence" value="ECO:0007669"/>
    <property type="project" value="UniProtKB-UniRule"/>
</dbReference>
<feature type="repeat" description="TPR" evidence="2">
    <location>
        <begin position="182"/>
        <end position="215"/>
    </location>
</feature>
<keyword evidence="1" id="KW-0131">Cell cycle</keyword>
<keyword evidence="5" id="KW-1185">Reference proteome</keyword>
<keyword evidence="1" id="KW-0175">Coiled coil</keyword>
<protein>
    <recommendedName>
        <fullName evidence="1">Cell division coordinator CpoB</fullName>
    </recommendedName>
</protein>
<feature type="signal peptide" evidence="1">
    <location>
        <begin position="1"/>
        <end position="17"/>
    </location>
</feature>
<dbReference type="Gene3D" id="1.25.40.10">
    <property type="entry name" value="Tetratricopeptide repeat domain"/>
    <property type="match status" value="1"/>
</dbReference>
<feature type="coiled-coil region" evidence="1">
    <location>
        <begin position="48"/>
        <end position="82"/>
    </location>
</feature>
<keyword evidence="1" id="KW-0732">Signal</keyword>
<dbReference type="NCBIfam" id="TIGR02795">
    <property type="entry name" value="tol_pal_ybgF"/>
    <property type="match status" value="1"/>
</dbReference>
<comment type="function">
    <text evidence="1">Mediates coordination of peptidoglycan synthesis and outer membrane constriction during cell division.</text>
</comment>
<keyword evidence="1" id="KW-0574">Periplasm</keyword>
<proteinExistence type="inferred from homology"/>
<evidence type="ECO:0000313" key="4">
    <source>
        <dbReference type="EMBL" id="TDH35246.1"/>
    </source>
</evidence>
<dbReference type="PROSITE" id="PS50005">
    <property type="entry name" value="TPR"/>
    <property type="match status" value="1"/>
</dbReference>
<feature type="compositionally biased region" description="Polar residues" evidence="3">
    <location>
        <begin position="132"/>
        <end position="142"/>
    </location>
</feature>
<dbReference type="HAMAP" id="MF_02066">
    <property type="entry name" value="CpoB"/>
    <property type="match status" value="1"/>
</dbReference>